<dbReference type="GO" id="GO:0000779">
    <property type="term" value="C:condensed chromosome, centromeric region"/>
    <property type="evidence" value="ECO:0007669"/>
    <property type="project" value="TreeGrafter"/>
</dbReference>
<dbReference type="GO" id="GO:0000796">
    <property type="term" value="C:condensin complex"/>
    <property type="evidence" value="ECO:0007669"/>
    <property type="project" value="TreeGrafter"/>
</dbReference>
<name>A0A8J6AQJ8_9EUKA</name>
<dbReference type="GO" id="GO:0042393">
    <property type="term" value="F:histone binding"/>
    <property type="evidence" value="ECO:0007669"/>
    <property type="project" value="TreeGrafter"/>
</dbReference>
<organism evidence="1 2">
    <name type="scientific">Carpediemonas membranifera</name>
    <dbReference type="NCBI Taxonomy" id="201153"/>
    <lineage>
        <taxon>Eukaryota</taxon>
        <taxon>Metamonada</taxon>
        <taxon>Carpediemonas-like organisms</taxon>
        <taxon>Carpediemonas</taxon>
    </lineage>
</organism>
<proteinExistence type="predicted"/>
<reference evidence="1" key="1">
    <citation type="submission" date="2021-05" db="EMBL/GenBank/DDBJ databases">
        <title>A free-living protist that lacks canonical eukaryotic 1 DNA replication and segregation systems.</title>
        <authorList>
            <person name="Salas-Leiva D.E."/>
            <person name="Tromer E.C."/>
            <person name="Curtis B.A."/>
            <person name="Jerlstrom-Hultqvist J."/>
            <person name="Kolisko M."/>
            <person name="Yi Z."/>
            <person name="Salas-Leiva J.S."/>
            <person name="Gallot-Lavallee L."/>
            <person name="Kops G.J.P.L."/>
            <person name="Archibald J.M."/>
            <person name="Simpson A.G.B."/>
            <person name="Roger A.J."/>
        </authorList>
    </citation>
    <scope>NUCLEOTIDE SEQUENCE</scope>
    <source>
        <strain evidence="1">BICM</strain>
    </source>
</reference>
<keyword evidence="2" id="KW-1185">Reference proteome</keyword>
<comment type="caution">
    <text evidence="1">The sequence shown here is derived from an EMBL/GenBank/DDBJ whole genome shotgun (WGS) entry which is preliminary data.</text>
</comment>
<sequence length="916" mass="97696">METRLLVLPSGAQLGDTDSKRLSNLIQTASELERELTTCPDDTFEETRLQTVEKVLEVIKDTINALIEESKSRKHLGGVGKTVLAATFFAVAQHAPTTAASVLLDAARQDTAMTIIVNILTETALPEFCVSAVPDVLMAMLTAVAEIPHTTKETEAGFVRAWAKVLGAVADKQPVMGEFVEAAGDLVAHPLYFIRGVGLVIYATAAVRFARTMRESNTEPSPTAANGYRACIEQLEAHGRDVNPHIRARVVRLIDGIHGQGFINKGAFAAALETVAERLVDKAANVRKAAAEAVTHILQSSRWLGPSLADSHRAELEAKAGETATMVYQVLGRIKAALHSVIVGSPQDAPQMLPLVTTLVERDVTGSGELVKAAFVRCADTLEAREALCGLVEQIAITSQSDPELDEGVKELAWSAKALADIAASLPWESQGRFADVLVQLHDDKGALSSRLAQTLVLVASRAQAQVKLGAWLAVTHLTRSKAPVDLGDVPVTSLCTRHALAVHHCYCTALSRRPKPSSSPIWPVLLKACLTAPTRATCAAAAVSAIRALYASDKPLPTAQHWIRSFVAKDAIVGLVAMAECAVCHAAMVDNLVAAIRKRPLETEGGELEAVVGADPRDTAVGVAEAAFDRSAPSEQALGLIETIIANTNEGEGYSVEARILAVVAAVKLAVTTPGLRDRLMPSIQTALGAEDVRRAAVVGLGDLFRRYPARMHEHAALAFESAATEGPGQVEALLTVGSLMLSDLLKTTHSFGLIASLFDSEDPAVQTNAREFFRLLAEKPQAPVKAAVVEVMSSLVSGRLTPTAFDRAMAFLLPRVPGSFDTVVEKIFDRVGQTDDGATAGQLLRTVQFIDKEKMTDACWRRFSDNEGLLAKFSENEEFTASLREVLKLLAGKKEKTEQAGAAEAILVGLIGSA</sequence>
<dbReference type="GO" id="GO:0010032">
    <property type="term" value="P:meiotic chromosome condensation"/>
    <property type="evidence" value="ECO:0007669"/>
    <property type="project" value="TreeGrafter"/>
</dbReference>
<dbReference type="AlphaFoldDB" id="A0A8J6AQJ8"/>
<evidence type="ECO:0000313" key="2">
    <source>
        <dbReference type="Proteomes" id="UP000717585"/>
    </source>
</evidence>
<dbReference type="InterPro" id="IPR026971">
    <property type="entry name" value="CND1/NCAPD3"/>
</dbReference>
<evidence type="ECO:0000313" key="1">
    <source>
        <dbReference type="EMBL" id="KAG9391123.1"/>
    </source>
</evidence>
<dbReference type="PANTHER" id="PTHR14222">
    <property type="entry name" value="CONDENSIN"/>
    <property type="match status" value="1"/>
</dbReference>
<protein>
    <submittedName>
        <fullName evidence="1">Condensation complex subunit 1 CND1</fullName>
    </submittedName>
</protein>
<dbReference type="Proteomes" id="UP000717585">
    <property type="component" value="Unassembled WGS sequence"/>
</dbReference>
<gene>
    <name evidence="1" type="ORF">J8273_7397</name>
</gene>
<dbReference type="SUPFAM" id="SSF48371">
    <property type="entry name" value="ARM repeat"/>
    <property type="match status" value="1"/>
</dbReference>
<dbReference type="GO" id="GO:0007076">
    <property type="term" value="P:mitotic chromosome condensation"/>
    <property type="evidence" value="ECO:0007669"/>
    <property type="project" value="InterPro"/>
</dbReference>
<accession>A0A8J6AQJ8</accession>
<dbReference type="InterPro" id="IPR016024">
    <property type="entry name" value="ARM-type_fold"/>
</dbReference>
<dbReference type="PANTHER" id="PTHR14222:SF2">
    <property type="entry name" value="CONDENSIN COMPLEX SUBUNIT 1"/>
    <property type="match status" value="1"/>
</dbReference>
<dbReference type="EMBL" id="JAHDYR010000062">
    <property type="protein sequence ID" value="KAG9391123.1"/>
    <property type="molecule type" value="Genomic_DNA"/>
</dbReference>